<name>A0A2Z7BCG2_9LAMI</name>
<gene>
    <name evidence="1" type="ORF">F511_05843</name>
</gene>
<reference evidence="1 2" key="1">
    <citation type="journal article" date="2015" name="Proc. Natl. Acad. Sci. U.S.A.">
        <title>The resurrection genome of Boea hygrometrica: A blueprint for survival of dehydration.</title>
        <authorList>
            <person name="Xiao L."/>
            <person name="Yang G."/>
            <person name="Zhang L."/>
            <person name="Yang X."/>
            <person name="Zhao S."/>
            <person name="Ji Z."/>
            <person name="Zhou Q."/>
            <person name="Hu M."/>
            <person name="Wang Y."/>
            <person name="Chen M."/>
            <person name="Xu Y."/>
            <person name="Jin H."/>
            <person name="Xiao X."/>
            <person name="Hu G."/>
            <person name="Bao F."/>
            <person name="Hu Y."/>
            <person name="Wan P."/>
            <person name="Li L."/>
            <person name="Deng X."/>
            <person name="Kuang T."/>
            <person name="Xiang C."/>
            <person name="Zhu J.K."/>
            <person name="Oliver M.J."/>
            <person name="He Y."/>
        </authorList>
    </citation>
    <scope>NUCLEOTIDE SEQUENCE [LARGE SCALE GENOMIC DNA]</scope>
    <source>
        <strain evidence="2">cv. XS01</strain>
    </source>
</reference>
<dbReference type="AlphaFoldDB" id="A0A2Z7BCG2"/>
<evidence type="ECO:0000313" key="2">
    <source>
        <dbReference type="Proteomes" id="UP000250235"/>
    </source>
</evidence>
<protein>
    <submittedName>
        <fullName evidence="1">Uncharacterized protein</fullName>
    </submittedName>
</protein>
<sequence length="60" mass="6761">MSSIIISGPEDRAAHSRLDQCYQDREISRGLDMRSDVGPRICAQIGSVFRGQCYIYQNPV</sequence>
<organism evidence="1 2">
    <name type="scientific">Dorcoceras hygrometricum</name>
    <dbReference type="NCBI Taxonomy" id="472368"/>
    <lineage>
        <taxon>Eukaryota</taxon>
        <taxon>Viridiplantae</taxon>
        <taxon>Streptophyta</taxon>
        <taxon>Embryophyta</taxon>
        <taxon>Tracheophyta</taxon>
        <taxon>Spermatophyta</taxon>
        <taxon>Magnoliopsida</taxon>
        <taxon>eudicotyledons</taxon>
        <taxon>Gunneridae</taxon>
        <taxon>Pentapetalae</taxon>
        <taxon>asterids</taxon>
        <taxon>lamiids</taxon>
        <taxon>Lamiales</taxon>
        <taxon>Gesneriaceae</taxon>
        <taxon>Didymocarpoideae</taxon>
        <taxon>Trichosporeae</taxon>
        <taxon>Loxocarpinae</taxon>
        <taxon>Dorcoceras</taxon>
    </lineage>
</organism>
<accession>A0A2Z7BCG2</accession>
<dbReference type="EMBL" id="KV009357">
    <property type="protein sequence ID" value="KZV29749.1"/>
    <property type="molecule type" value="Genomic_DNA"/>
</dbReference>
<keyword evidence="2" id="KW-1185">Reference proteome</keyword>
<proteinExistence type="predicted"/>
<evidence type="ECO:0000313" key="1">
    <source>
        <dbReference type="EMBL" id="KZV29749.1"/>
    </source>
</evidence>
<dbReference type="Proteomes" id="UP000250235">
    <property type="component" value="Unassembled WGS sequence"/>
</dbReference>